<reference evidence="2 3" key="1">
    <citation type="submission" date="2022-10" db="EMBL/GenBank/DDBJ databases">
        <title>Xanthomonas sp. H13-6.</title>
        <authorList>
            <person name="Liu X."/>
            <person name="Deng Z."/>
            <person name="Jiang Y."/>
            <person name="Yu T."/>
            <person name="Ai J."/>
        </authorList>
    </citation>
    <scope>NUCLEOTIDE SEQUENCE [LARGE SCALE GENOMIC DNA]</scope>
    <source>
        <strain evidence="2 3">H13-6</strain>
    </source>
</reference>
<protein>
    <recommendedName>
        <fullName evidence="4">DUF4175 domain-containing protein</fullName>
    </recommendedName>
</protein>
<gene>
    <name evidence="2" type="ORF">OK345_02930</name>
</gene>
<sequence>MGDAHRRRRYIALALVFGLPGLAGGGIFAVLGVWVGMTASGYFGAGTKALFATWGLAGCLGLLAWLWLSAVYLRHGGDGLRRSGCWPWAGLALGALAALPMLVLGVWHATGGNTGGWAMLLLGLPLLVPAWALLRRRSG</sequence>
<keyword evidence="1" id="KW-0812">Transmembrane</keyword>
<keyword evidence="1" id="KW-0472">Membrane</keyword>
<name>A0ABT3JSJ2_9XANT</name>
<comment type="caution">
    <text evidence="2">The sequence shown here is derived from an EMBL/GenBank/DDBJ whole genome shotgun (WGS) entry which is preliminary data.</text>
</comment>
<evidence type="ECO:0008006" key="4">
    <source>
        <dbReference type="Google" id="ProtNLM"/>
    </source>
</evidence>
<accession>A0ABT3JSJ2</accession>
<evidence type="ECO:0000256" key="1">
    <source>
        <dbReference type="SAM" id="Phobius"/>
    </source>
</evidence>
<feature type="transmembrane region" description="Helical" evidence="1">
    <location>
        <begin position="115"/>
        <end position="134"/>
    </location>
</feature>
<keyword evidence="1" id="KW-1133">Transmembrane helix</keyword>
<feature type="transmembrane region" description="Helical" evidence="1">
    <location>
        <begin position="12"/>
        <end position="37"/>
    </location>
</feature>
<keyword evidence="3" id="KW-1185">Reference proteome</keyword>
<proteinExistence type="predicted"/>
<dbReference type="RefSeq" id="WP_265126411.1">
    <property type="nucleotide sequence ID" value="NZ_JAPCHY010000002.1"/>
</dbReference>
<dbReference type="Proteomes" id="UP001209922">
    <property type="component" value="Unassembled WGS sequence"/>
</dbReference>
<feature type="transmembrane region" description="Helical" evidence="1">
    <location>
        <begin position="49"/>
        <end position="73"/>
    </location>
</feature>
<evidence type="ECO:0000313" key="3">
    <source>
        <dbReference type="Proteomes" id="UP001209922"/>
    </source>
</evidence>
<dbReference type="EMBL" id="JAPCHY010000002">
    <property type="protein sequence ID" value="MCW4471459.1"/>
    <property type="molecule type" value="Genomic_DNA"/>
</dbReference>
<organism evidence="2 3">
    <name type="scientific">Xanthomonas chitinilytica</name>
    <dbReference type="NCBI Taxonomy" id="2989819"/>
    <lineage>
        <taxon>Bacteria</taxon>
        <taxon>Pseudomonadati</taxon>
        <taxon>Pseudomonadota</taxon>
        <taxon>Gammaproteobacteria</taxon>
        <taxon>Lysobacterales</taxon>
        <taxon>Lysobacteraceae</taxon>
        <taxon>Xanthomonas</taxon>
    </lineage>
</organism>
<feature type="transmembrane region" description="Helical" evidence="1">
    <location>
        <begin position="85"/>
        <end position="109"/>
    </location>
</feature>
<evidence type="ECO:0000313" key="2">
    <source>
        <dbReference type="EMBL" id="MCW4471459.1"/>
    </source>
</evidence>